<dbReference type="Pfam" id="PF03936">
    <property type="entry name" value="Terpene_synth_C"/>
    <property type="match status" value="1"/>
</dbReference>
<dbReference type="InterPro" id="IPR008949">
    <property type="entry name" value="Isoprenoid_synthase_dom_sf"/>
</dbReference>
<dbReference type="GO" id="GO:0016114">
    <property type="term" value="P:terpenoid biosynthetic process"/>
    <property type="evidence" value="ECO:0007669"/>
    <property type="project" value="InterPro"/>
</dbReference>
<dbReference type="PANTHER" id="PTHR31225:SF254">
    <property type="entry name" value="LYASE"/>
    <property type="match status" value="1"/>
</dbReference>
<dbReference type="AlphaFoldDB" id="A0AAD5BJU6"/>
<organism evidence="3 4">
    <name type="scientific">Ambrosia artemisiifolia</name>
    <name type="common">Common ragweed</name>
    <dbReference type="NCBI Taxonomy" id="4212"/>
    <lineage>
        <taxon>Eukaryota</taxon>
        <taxon>Viridiplantae</taxon>
        <taxon>Streptophyta</taxon>
        <taxon>Embryophyta</taxon>
        <taxon>Tracheophyta</taxon>
        <taxon>Spermatophyta</taxon>
        <taxon>Magnoliopsida</taxon>
        <taxon>eudicotyledons</taxon>
        <taxon>Gunneridae</taxon>
        <taxon>Pentapetalae</taxon>
        <taxon>asterids</taxon>
        <taxon>campanulids</taxon>
        <taxon>Asterales</taxon>
        <taxon>Asteraceae</taxon>
        <taxon>Asteroideae</taxon>
        <taxon>Heliantheae alliance</taxon>
        <taxon>Heliantheae</taxon>
        <taxon>Ambrosia</taxon>
    </lineage>
</organism>
<feature type="domain" description="Terpene synthase metal-binding" evidence="2">
    <location>
        <begin position="3"/>
        <end position="164"/>
    </location>
</feature>
<comment type="caution">
    <text evidence="3">The sequence shown here is derived from an EMBL/GenBank/DDBJ whole genome shotgun (WGS) entry which is preliminary data.</text>
</comment>
<dbReference type="GO" id="GO:0000287">
    <property type="term" value="F:magnesium ion binding"/>
    <property type="evidence" value="ECO:0007669"/>
    <property type="project" value="InterPro"/>
</dbReference>
<dbReference type="Gene3D" id="1.10.600.10">
    <property type="entry name" value="Farnesyl Diphosphate Synthase"/>
    <property type="match status" value="1"/>
</dbReference>
<evidence type="ECO:0000313" key="3">
    <source>
        <dbReference type="EMBL" id="KAI7724487.1"/>
    </source>
</evidence>
<dbReference type="SUPFAM" id="SSF48576">
    <property type="entry name" value="Terpenoid synthases"/>
    <property type="match status" value="1"/>
</dbReference>
<dbReference type="EMBL" id="JAMZMK010012209">
    <property type="protein sequence ID" value="KAI7724487.1"/>
    <property type="molecule type" value="Genomic_DNA"/>
</dbReference>
<dbReference type="PANTHER" id="PTHR31225">
    <property type="entry name" value="OS04G0344100 PROTEIN-RELATED"/>
    <property type="match status" value="1"/>
</dbReference>
<dbReference type="InterPro" id="IPR005630">
    <property type="entry name" value="Terpene_synthase_metal-bd"/>
</dbReference>
<protein>
    <recommendedName>
        <fullName evidence="2">Terpene synthase metal-binding domain-containing protein</fullName>
    </recommendedName>
</protein>
<keyword evidence="4" id="KW-1185">Reference proteome</keyword>
<evidence type="ECO:0000259" key="2">
    <source>
        <dbReference type="Pfam" id="PF03936"/>
    </source>
</evidence>
<reference evidence="3" key="1">
    <citation type="submission" date="2022-06" db="EMBL/GenBank/DDBJ databases">
        <title>Uncovering the hologenomic basis of an extraordinary plant invasion.</title>
        <authorList>
            <person name="Bieker V.C."/>
            <person name="Martin M.D."/>
            <person name="Gilbert T."/>
            <person name="Hodgins K."/>
            <person name="Battlay P."/>
            <person name="Petersen B."/>
            <person name="Wilson J."/>
        </authorList>
    </citation>
    <scope>NUCLEOTIDE SEQUENCE</scope>
    <source>
        <strain evidence="3">AA19_3_7</strain>
        <tissue evidence="3">Leaf</tissue>
    </source>
</reference>
<gene>
    <name evidence="3" type="ORF">M8C21_024506</name>
</gene>
<name>A0AAD5BJU6_AMBAR</name>
<sequence length="221" mass="25340">MLQLPEYIKPYYAFILKEFAEWNKQLPQEGAINLIEPIRKAFQGLARAYLEEAEWRHSGEVPSFEEYMKVGLVTSGNDLLYCSALSGMGKIVTQEAFAWYGSHPKIMASSELIARLYDDAVSFEFERERATSVTGVEAYMKTFGVSENEAVEALKEIVENRWKDINEGWLKPREVPVDILAPIVNLARMIDVAYRYDDGFTFPEKTFKEYITLLLIDSVPI</sequence>
<evidence type="ECO:0000313" key="4">
    <source>
        <dbReference type="Proteomes" id="UP001206925"/>
    </source>
</evidence>
<keyword evidence="1" id="KW-0479">Metal-binding</keyword>
<dbReference type="Proteomes" id="UP001206925">
    <property type="component" value="Unassembled WGS sequence"/>
</dbReference>
<proteinExistence type="predicted"/>
<evidence type="ECO:0000256" key="1">
    <source>
        <dbReference type="ARBA" id="ARBA00022723"/>
    </source>
</evidence>
<dbReference type="GO" id="GO:0010333">
    <property type="term" value="F:terpene synthase activity"/>
    <property type="evidence" value="ECO:0007669"/>
    <property type="project" value="InterPro"/>
</dbReference>
<accession>A0AAD5BJU6</accession>
<dbReference type="InterPro" id="IPR050148">
    <property type="entry name" value="Terpene_synthase-like"/>
</dbReference>